<organism evidence="3 4">
    <name type="scientific">Lymnaea stagnalis</name>
    <name type="common">Great pond snail</name>
    <name type="synonym">Helix stagnalis</name>
    <dbReference type="NCBI Taxonomy" id="6523"/>
    <lineage>
        <taxon>Eukaryota</taxon>
        <taxon>Metazoa</taxon>
        <taxon>Spiralia</taxon>
        <taxon>Lophotrochozoa</taxon>
        <taxon>Mollusca</taxon>
        <taxon>Gastropoda</taxon>
        <taxon>Heterobranchia</taxon>
        <taxon>Euthyneura</taxon>
        <taxon>Panpulmonata</taxon>
        <taxon>Hygrophila</taxon>
        <taxon>Lymnaeoidea</taxon>
        <taxon>Lymnaeidae</taxon>
        <taxon>Lymnaea</taxon>
    </lineage>
</organism>
<dbReference type="EMBL" id="CAXITT010000111">
    <property type="protein sequence ID" value="CAL1532244.1"/>
    <property type="molecule type" value="Genomic_DNA"/>
</dbReference>
<dbReference type="GO" id="GO:0030212">
    <property type="term" value="P:hyaluronan metabolic process"/>
    <property type="evidence" value="ECO:0007669"/>
    <property type="project" value="InterPro"/>
</dbReference>
<keyword evidence="4" id="KW-1185">Reference proteome</keyword>
<feature type="region of interest" description="Disordered" evidence="1">
    <location>
        <begin position="247"/>
        <end position="295"/>
    </location>
</feature>
<protein>
    <recommendedName>
        <fullName evidence="2">Inter-alpha-trypsin inhibitor heavy chain C-terminal domain-containing protein</fullName>
    </recommendedName>
</protein>
<evidence type="ECO:0000256" key="1">
    <source>
        <dbReference type="SAM" id="MobiDB-lite"/>
    </source>
</evidence>
<dbReference type="Proteomes" id="UP001497497">
    <property type="component" value="Unassembled WGS sequence"/>
</dbReference>
<dbReference type="GO" id="GO:0004867">
    <property type="term" value="F:serine-type endopeptidase inhibitor activity"/>
    <property type="evidence" value="ECO:0007669"/>
    <property type="project" value="InterPro"/>
</dbReference>
<name>A0AAV2HFP0_LYMST</name>
<feature type="compositionally biased region" description="Basic and acidic residues" evidence="1">
    <location>
        <begin position="197"/>
        <end position="213"/>
    </location>
</feature>
<dbReference type="Pfam" id="PF06668">
    <property type="entry name" value="ITI_HC_C"/>
    <property type="match status" value="1"/>
</dbReference>
<feature type="domain" description="Inter-alpha-trypsin inhibitor heavy chain C-terminal" evidence="2">
    <location>
        <begin position="298"/>
        <end position="349"/>
    </location>
</feature>
<feature type="compositionally biased region" description="Basic residues" evidence="1">
    <location>
        <begin position="257"/>
        <end position="272"/>
    </location>
</feature>
<feature type="region of interest" description="Disordered" evidence="1">
    <location>
        <begin position="189"/>
        <end position="213"/>
    </location>
</feature>
<gene>
    <name evidence="3" type="ORF">GSLYS_00006323001</name>
</gene>
<evidence type="ECO:0000313" key="4">
    <source>
        <dbReference type="Proteomes" id="UP001497497"/>
    </source>
</evidence>
<comment type="caution">
    <text evidence="3">The sequence shown here is derived from an EMBL/GenBank/DDBJ whole genome shotgun (WGS) entry which is preliminary data.</text>
</comment>
<reference evidence="3 4" key="1">
    <citation type="submission" date="2024-04" db="EMBL/GenBank/DDBJ databases">
        <authorList>
            <consortium name="Genoscope - CEA"/>
            <person name="William W."/>
        </authorList>
    </citation>
    <scope>NUCLEOTIDE SEQUENCE [LARGE SCALE GENOMIC DNA]</scope>
</reference>
<sequence>MISQGSFRIIAKQRYVMVNEAKLEWDEVNILQILGHRVGVGEDMLAVTFRKRNITLVIRRHVATPTDEIDYEEVDNEEAKNVPPISGRENGSEENTGNTGEPRGGFSGVNEGYDRANILPVIGFEERDSIVNRVMSSKRRRGLILQNFLGINQDQTFVRNLIVEVDGHGRKKREATSEAETTQGGVVNFGNNVHKGSRTEGEEFNNKKTQERREEVIVQDEKWHFMVNRNQGSDAQTRLLVETDSFPGSLVDDVPKNHQRRRHVPSQRKRHERTSGRKQRDVDEDYTLDDTTLPEGEKRKGQTVFLGLYIADARDLSNKTHGLLGQFLFKNVSLEKITYRNGRMKARLLINGNPSRRTIAFVTLRRNLALNATRACWKIRQQGRDVIDGNYSNYLVSNIRYSNLKDLPPPL</sequence>
<dbReference type="InterPro" id="IPR010600">
    <property type="entry name" value="ITI_HC_C"/>
</dbReference>
<accession>A0AAV2HFP0</accession>
<evidence type="ECO:0000259" key="2">
    <source>
        <dbReference type="Pfam" id="PF06668"/>
    </source>
</evidence>
<dbReference type="AlphaFoldDB" id="A0AAV2HFP0"/>
<proteinExistence type="predicted"/>
<feature type="region of interest" description="Disordered" evidence="1">
    <location>
        <begin position="69"/>
        <end position="111"/>
    </location>
</feature>
<evidence type="ECO:0000313" key="3">
    <source>
        <dbReference type="EMBL" id="CAL1532244.1"/>
    </source>
</evidence>